<dbReference type="InterPro" id="IPR029044">
    <property type="entry name" value="Nucleotide-diphossugar_trans"/>
</dbReference>
<name>A0A3B1ABE3_9ZZZZ</name>
<evidence type="ECO:0000256" key="4">
    <source>
        <dbReference type="ARBA" id="ARBA00022741"/>
    </source>
</evidence>
<dbReference type="GO" id="GO:0005525">
    <property type="term" value="F:GTP binding"/>
    <property type="evidence" value="ECO:0007669"/>
    <property type="project" value="UniProtKB-KW"/>
</dbReference>
<dbReference type="Gene3D" id="3.90.550.10">
    <property type="entry name" value="Spore Coat Polysaccharide Biosynthesis Protein SpsA, Chain A"/>
    <property type="match status" value="1"/>
</dbReference>
<evidence type="ECO:0000256" key="7">
    <source>
        <dbReference type="ARBA" id="ARBA00023150"/>
    </source>
</evidence>
<proteinExistence type="inferred from homology"/>
<evidence type="ECO:0000256" key="3">
    <source>
        <dbReference type="ARBA" id="ARBA00022723"/>
    </source>
</evidence>
<evidence type="ECO:0000256" key="2">
    <source>
        <dbReference type="ARBA" id="ARBA00022679"/>
    </source>
</evidence>
<dbReference type="PANTHER" id="PTHR19136">
    <property type="entry name" value="MOLYBDENUM COFACTOR GUANYLYLTRANSFERASE"/>
    <property type="match status" value="1"/>
</dbReference>
<keyword evidence="7" id="KW-0501">Molybdenum cofactor biosynthesis</keyword>
<dbReference type="PANTHER" id="PTHR19136:SF81">
    <property type="entry name" value="MOLYBDENUM COFACTOR GUANYLYLTRANSFERASE"/>
    <property type="match status" value="1"/>
</dbReference>
<evidence type="ECO:0000313" key="9">
    <source>
        <dbReference type="EMBL" id="VAX01362.1"/>
    </source>
</evidence>
<protein>
    <submittedName>
        <fullName evidence="9">Molybdenum cofactor guanylyltransferase</fullName>
        <ecNumber evidence="9">2.7.7.77</ecNumber>
    </submittedName>
</protein>
<dbReference type="GO" id="GO:0046872">
    <property type="term" value="F:metal ion binding"/>
    <property type="evidence" value="ECO:0007669"/>
    <property type="project" value="UniProtKB-KW"/>
</dbReference>
<dbReference type="GO" id="GO:0006777">
    <property type="term" value="P:Mo-molybdopterin cofactor biosynthetic process"/>
    <property type="evidence" value="ECO:0007669"/>
    <property type="project" value="UniProtKB-KW"/>
</dbReference>
<dbReference type="CDD" id="cd02503">
    <property type="entry name" value="MobA"/>
    <property type="match status" value="1"/>
</dbReference>
<dbReference type="Pfam" id="PF12804">
    <property type="entry name" value="NTP_transf_3"/>
    <property type="match status" value="1"/>
</dbReference>
<keyword evidence="9" id="KW-0548">Nucleotidyltransferase</keyword>
<reference evidence="9" key="1">
    <citation type="submission" date="2018-06" db="EMBL/GenBank/DDBJ databases">
        <authorList>
            <person name="Zhirakovskaya E."/>
        </authorList>
    </citation>
    <scope>NUCLEOTIDE SEQUENCE</scope>
</reference>
<keyword evidence="5" id="KW-0460">Magnesium</keyword>
<dbReference type="AlphaFoldDB" id="A0A3B1ABE3"/>
<keyword evidence="3" id="KW-0479">Metal-binding</keyword>
<organism evidence="9">
    <name type="scientific">hydrothermal vent metagenome</name>
    <dbReference type="NCBI Taxonomy" id="652676"/>
    <lineage>
        <taxon>unclassified sequences</taxon>
        <taxon>metagenomes</taxon>
        <taxon>ecological metagenomes</taxon>
    </lineage>
</organism>
<dbReference type="NCBIfam" id="TIGR02665">
    <property type="entry name" value="molyb_mobA"/>
    <property type="match status" value="1"/>
</dbReference>
<keyword evidence="4" id="KW-0547">Nucleotide-binding</keyword>
<evidence type="ECO:0000256" key="6">
    <source>
        <dbReference type="ARBA" id="ARBA00023134"/>
    </source>
</evidence>
<evidence type="ECO:0000256" key="1">
    <source>
        <dbReference type="ARBA" id="ARBA00022490"/>
    </source>
</evidence>
<dbReference type="HAMAP" id="MF_00316">
    <property type="entry name" value="MobA"/>
    <property type="match status" value="1"/>
</dbReference>
<evidence type="ECO:0000259" key="8">
    <source>
        <dbReference type="Pfam" id="PF12804"/>
    </source>
</evidence>
<dbReference type="EC" id="2.7.7.77" evidence="9"/>
<keyword evidence="6" id="KW-0342">GTP-binding</keyword>
<sequence length="199" mass="22080">MSLDINEISIVILAGGQARRMDGQNKGLLPLAGRPMLQHVLDRLPREADIIISANADIERYQSFGYPIIEDVLVGDLGPMNGIYSALQATSSEWLLTAPCDIPNLPVDYLDRMISQKSDAKAYVADDGQRMHNGCCLLHASLTADLLAHIKQQKLAMHGFLKSIPAQRVDFSDQVDAFMNINTPQQLQQAERTKETRHD</sequence>
<dbReference type="GO" id="GO:0061603">
    <property type="term" value="F:molybdenum cofactor guanylyltransferase activity"/>
    <property type="evidence" value="ECO:0007669"/>
    <property type="project" value="UniProtKB-EC"/>
</dbReference>
<feature type="domain" description="MobA-like NTP transferase" evidence="8">
    <location>
        <begin position="11"/>
        <end position="155"/>
    </location>
</feature>
<dbReference type="SUPFAM" id="SSF53448">
    <property type="entry name" value="Nucleotide-diphospho-sugar transferases"/>
    <property type="match status" value="1"/>
</dbReference>
<dbReference type="EMBL" id="UOFR01000084">
    <property type="protein sequence ID" value="VAX01362.1"/>
    <property type="molecule type" value="Genomic_DNA"/>
</dbReference>
<dbReference type="InterPro" id="IPR013482">
    <property type="entry name" value="Molybde_CF_guanTrfase"/>
</dbReference>
<keyword evidence="1" id="KW-0963">Cytoplasm</keyword>
<accession>A0A3B1ABE3</accession>
<dbReference type="InterPro" id="IPR025877">
    <property type="entry name" value="MobA-like_NTP_Trfase"/>
</dbReference>
<evidence type="ECO:0000256" key="5">
    <source>
        <dbReference type="ARBA" id="ARBA00022842"/>
    </source>
</evidence>
<keyword evidence="2 9" id="KW-0808">Transferase</keyword>
<gene>
    <name evidence="9" type="ORF">MNBD_GAMMA21-2617</name>
</gene>